<evidence type="ECO:0000256" key="1">
    <source>
        <dbReference type="SAM" id="MobiDB-lite"/>
    </source>
</evidence>
<proteinExistence type="predicted"/>
<protein>
    <submittedName>
        <fullName evidence="3">Uncharacterized protein</fullName>
    </submittedName>
</protein>
<name>A0A6V7XHU2_MELEN</name>
<evidence type="ECO:0000256" key="2">
    <source>
        <dbReference type="SAM" id="SignalP"/>
    </source>
</evidence>
<reference evidence="3 4" key="1">
    <citation type="submission" date="2020-08" db="EMBL/GenBank/DDBJ databases">
        <authorList>
            <person name="Koutsovoulos G."/>
            <person name="Danchin GJ E."/>
        </authorList>
    </citation>
    <scope>NUCLEOTIDE SEQUENCE [LARGE SCALE GENOMIC DNA]</scope>
</reference>
<sequence>MKLDSVLIFLIFNSILWSLINSVKNNKNQNDLARVEETSEDLNKILNNGAGSSVAPQIQKDEDNLGEKKKKRREYYRNWNKKNKEKKTKYDQTYRENNKEKIKEKRESAKYKVRKIKSNHNYYHKNKERILENKRLRRLKMKYEKGIQQNDSPKLKSFLSDNGEGTPASKIKDNNYENKGKETIVSNGNVQLDQGNIQQNDMILNKNDENQVRKSEDLTSQSNKENSKENIHTSVNEEGNSNTDNNINETITRPYPKENVNDGQLPQIDDLNDVDYLNFLYDLNYMDNLNFL</sequence>
<feature type="region of interest" description="Disordered" evidence="1">
    <location>
        <begin position="209"/>
        <end position="247"/>
    </location>
</feature>
<feature type="chain" id="PRO_5028228898" evidence="2">
    <location>
        <begin position="23"/>
        <end position="292"/>
    </location>
</feature>
<comment type="caution">
    <text evidence="3">The sequence shown here is derived from an EMBL/GenBank/DDBJ whole genome shotgun (WGS) entry which is preliminary data.</text>
</comment>
<feature type="region of interest" description="Disordered" evidence="1">
    <location>
        <begin position="48"/>
        <end position="69"/>
    </location>
</feature>
<dbReference type="EMBL" id="CAJEWN010001610">
    <property type="protein sequence ID" value="CAD2198802.1"/>
    <property type="molecule type" value="Genomic_DNA"/>
</dbReference>
<organism evidence="3 4">
    <name type="scientific">Meloidogyne enterolobii</name>
    <name type="common">Root-knot nematode worm</name>
    <name type="synonym">Meloidogyne mayaguensis</name>
    <dbReference type="NCBI Taxonomy" id="390850"/>
    <lineage>
        <taxon>Eukaryota</taxon>
        <taxon>Metazoa</taxon>
        <taxon>Ecdysozoa</taxon>
        <taxon>Nematoda</taxon>
        <taxon>Chromadorea</taxon>
        <taxon>Rhabditida</taxon>
        <taxon>Tylenchina</taxon>
        <taxon>Tylenchomorpha</taxon>
        <taxon>Tylenchoidea</taxon>
        <taxon>Meloidogynidae</taxon>
        <taxon>Meloidogyninae</taxon>
        <taxon>Meloidogyne</taxon>
    </lineage>
</organism>
<dbReference type="AlphaFoldDB" id="A0A6V7XHU2"/>
<accession>A0A6V7XHU2</accession>
<evidence type="ECO:0000313" key="3">
    <source>
        <dbReference type="EMBL" id="CAD2198802.1"/>
    </source>
</evidence>
<gene>
    <name evidence="3" type="ORF">MENT_LOCUS52155</name>
</gene>
<feature type="compositionally biased region" description="Polar residues" evidence="1">
    <location>
        <begin position="232"/>
        <end position="247"/>
    </location>
</feature>
<keyword evidence="2" id="KW-0732">Signal</keyword>
<feature type="signal peptide" evidence="2">
    <location>
        <begin position="1"/>
        <end position="22"/>
    </location>
</feature>
<evidence type="ECO:0000313" key="4">
    <source>
        <dbReference type="Proteomes" id="UP000580250"/>
    </source>
</evidence>
<feature type="region of interest" description="Disordered" evidence="1">
    <location>
        <begin position="145"/>
        <end position="178"/>
    </location>
</feature>
<dbReference type="Proteomes" id="UP000580250">
    <property type="component" value="Unassembled WGS sequence"/>
</dbReference>